<organism evidence="1 2">
    <name type="scientific">Cirrhinus mrigala</name>
    <name type="common">Mrigala</name>
    <dbReference type="NCBI Taxonomy" id="683832"/>
    <lineage>
        <taxon>Eukaryota</taxon>
        <taxon>Metazoa</taxon>
        <taxon>Chordata</taxon>
        <taxon>Craniata</taxon>
        <taxon>Vertebrata</taxon>
        <taxon>Euteleostomi</taxon>
        <taxon>Actinopterygii</taxon>
        <taxon>Neopterygii</taxon>
        <taxon>Teleostei</taxon>
        <taxon>Ostariophysi</taxon>
        <taxon>Cypriniformes</taxon>
        <taxon>Cyprinidae</taxon>
        <taxon>Labeoninae</taxon>
        <taxon>Labeonini</taxon>
        <taxon>Cirrhinus</taxon>
    </lineage>
</organism>
<keyword evidence="2" id="KW-1185">Reference proteome</keyword>
<comment type="caution">
    <text evidence="1">The sequence shown here is derived from an EMBL/GenBank/DDBJ whole genome shotgun (WGS) entry which is preliminary data.</text>
</comment>
<name>A0ABD0QQS8_CIRMR</name>
<evidence type="ECO:0000313" key="1">
    <source>
        <dbReference type="EMBL" id="KAL0188573.1"/>
    </source>
</evidence>
<protein>
    <submittedName>
        <fullName evidence="1">Uncharacterized protein</fullName>
    </submittedName>
</protein>
<proteinExistence type="predicted"/>
<feature type="non-terminal residue" evidence="1">
    <location>
        <position position="1"/>
    </location>
</feature>
<gene>
    <name evidence="1" type="ORF">M9458_015672</name>
</gene>
<dbReference type="AlphaFoldDB" id="A0ABD0QQS8"/>
<reference evidence="1 2" key="1">
    <citation type="submission" date="2024-05" db="EMBL/GenBank/DDBJ databases">
        <title>Genome sequencing and assembly of Indian major carp, Cirrhinus mrigala (Hamilton, 1822).</title>
        <authorList>
            <person name="Mohindra V."/>
            <person name="Chowdhury L.M."/>
            <person name="Lal K."/>
            <person name="Jena J.K."/>
        </authorList>
    </citation>
    <scope>NUCLEOTIDE SEQUENCE [LARGE SCALE GENOMIC DNA]</scope>
    <source>
        <strain evidence="1">CM1030</strain>
        <tissue evidence="1">Blood</tissue>
    </source>
</reference>
<dbReference type="EMBL" id="JAMKFB020000007">
    <property type="protein sequence ID" value="KAL0188573.1"/>
    <property type="molecule type" value="Genomic_DNA"/>
</dbReference>
<evidence type="ECO:0000313" key="2">
    <source>
        <dbReference type="Proteomes" id="UP001529510"/>
    </source>
</evidence>
<dbReference type="Proteomes" id="UP001529510">
    <property type="component" value="Unassembled WGS sequence"/>
</dbReference>
<accession>A0ABD0QQS8</accession>
<sequence>IQTGKLSEFLTTFLDSGKARSNRGWDEEDDVQDGYFRGAVHDLSFNDGKGKSYPDKEILFDD</sequence>